<feature type="region of interest" description="Disordered" evidence="1">
    <location>
        <begin position="67"/>
        <end position="137"/>
    </location>
</feature>
<dbReference type="Proteomes" id="UP001162156">
    <property type="component" value="Unassembled WGS sequence"/>
</dbReference>
<accession>A0AAV8ZK94</accession>
<keyword evidence="3" id="KW-1185">Reference proteome</keyword>
<name>A0AAV8ZK94_9CUCU</name>
<reference evidence="2" key="1">
    <citation type="journal article" date="2023" name="Insect Mol. Biol.">
        <title>Genome sequencing provides insights into the evolution of gene families encoding plant cell wall-degrading enzymes in longhorned beetles.</title>
        <authorList>
            <person name="Shin N.R."/>
            <person name="Okamura Y."/>
            <person name="Kirsch R."/>
            <person name="Pauchet Y."/>
        </authorList>
    </citation>
    <scope>NUCLEOTIDE SEQUENCE</scope>
    <source>
        <strain evidence="2">RBIC_L_NR</strain>
    </source>
</reference>
<evidence type="ECO:0000313" key="2">
    <source>
        <dbReference type="EMBL" id="KAJ8964896.1"/>
    </source>
</evidence>
<evidence type="ECO:0000256" key="1">
    <source>
        <dbReference type="SAM" id="MobiDB-lite"/>
    </source>
</evidence>
<organism evidence="2 3">
    <name type="scientific">Rhamnusium bicolor</name>
    <dbReference type="NCBI Taxonomy" id="1586634"/>
    <lineage>
        <taxon>Eukaryota</taxon>
        <taxon>Metazoa</taxon>
        <taxon>Ecdysozoa</taxon>
        <taxon>Arthropoda</taxon>
        <taxon>Hexapoda</taxon>
        <taxon>Insecta</taxon>
        <taxon>Pterygota</taxon>
        <taxon>Neoptera</taxon>
        <taxon>Endopterygota</taxon>
        <taxon>Coleoptera</taxon>
        <taxon>Polyphaga</taxon>
        <taxon>Cucujiformia</taxon>
        <taxon>Chrysomeloidea</taxon>
        <taxon>Cerambycidae</taxon>
        <taxon>Lepturinae</taxon>
        <taxon>Rhagiini</taxon>
        <taxon>Rhamnusium</taxon>
    </lineage>
</organism>
<dbReference type="PANTHER" id="PTHR11243">
    <property type="entry name" value="GROWTH FACTOR RECEPTOR-BOUND PROTEIN"/>
    <property type="match status" value="1"/>
</dbReference>
<protein>
    <submittedName>
        <fullName evidence="2">Uncharacterized protein</fullName>
    </submittedName>
</protein>
<feature type="compositionally biased region" description="Low complexity" evidence="1">
    <location>
        <begin position="122"/>
        <end position="134"/>
    </location>
</feature>
<comment type="caution">
    <text evidence="2">The sequence shown here is derived from an EMBL/GenBank/DDBJ whole genome shotgun (WGS) entry which is preliminary data.</text>
</comment>
<dbReference type="EMBL" id="JANEYF010001302">
    <property type="protein sequence ID" value="KAJ8964896.1"/>
    <property type="molecule type" value="Genomic_DNA"/>
</dbReference>
<gene>
    <name evidence="2" type="ORF">NQ314_004535</name>
</gene>
<dbReference type="InterPro" id="IPR039664">
    <property type="entry name" value="GRB/APBB1IP"/>
</dbReference>
<dbReference type="PANTHER" id="PTHR11243:SF23">
    <property type="entry name" value="LD06925P"/>
    <property type="match status" value="1"/>
</dbReference>
<feature type="compositionally biased region" description="Polar residues" evidence="1">
    <location>
        <begin position="110"/>
        <end position="121"/>
    </location>
</feature>
<dbReference type="AlphaFoldDB" id="A0AAV8ZK94"/>
<dbReference type="Gene3D" id="3.10.20.90">
    <property type="entry name" value="Phosphatidylinositol 3-kinase Catalytic Subunit, Chain A, domain 1"/>
    <property type="match status" value="1"/>
</dbReference>
<evidence type="ECO:0000313" key="3">
    <source>
        <dbReference type="Proteomes" id="UP001162156"/>
    </source>
</evidence>
<proteinExistence type="predicted"/>
<sequence>MEYNLYLFNNNVGLDPINSTAHLRPLNSEITAPRIDSYRFSMANLEDSQDVDLDAILGELCALETTSKKMSQHESRTHSRSSSEASRLKLDSDDNLMLKSDSVRTESPDNDSAFSDTVSMLSSESSASSGGSSAKPQTLHLQNLQQDDASRLKAEKIRMAMEKIKEANIQKLFLKVFTTDGSAKSLLVDEKNAVFLCN</sequence>